<evidence type="ECO:0000313" key="2">
    <source>
        <dbReference type="Proteomes" id="UP000789525"/>
    </source>
</evidence>
<accession>A0ACA9K6V5</accession>
<reference evidence="1" key="1">
    <citation type="submission" date="2021-06" db="EMBL/GenBank/DDBJ databases">
        <authorList>
            <person name="Kallberg Y."/>
            <person name="Tangrot J."/>
            <person name="Rosling A."/>
        </authorList>
    </citation>
    <scope>NUCLEOTIDE SEQUENCE</scope>
    <source>
        <strain evidence="1">CL356</strain>
    </source>
</reference>
<comment type="caution">
    <text evidence="1">The sequence shown here is derived from an EMBL/GenBank/DDBJ whole genome shotgun (WGS) entry which is preliminary data.</text>
</comment>
<proteinExistence type="predicted"/>
<sequence length="467" mass="52832">MRIKLEFEESLDSQRVWYPVTEGQKSKTVKDLENSIIRDFGLEEKCPNGIALNIEEFELLQTFNVDDLIRDNDLVRIKRRYAVVSERSKKRQRIRYPSESEYAVDTTRNSDNDDDDSSDDDYSRMVEEYNASSSESSEEETKKRKDSSSSSPSTSSEGEESESESCASDLDGGDELDEQLSSISIRISKAKEMADRLIPKIAEVKCINDNNDLNQPSMEDQQQQDSKSKATNQRKKVLQKNKLTSDNVATLNNGENEFNNNQKSVIAGNSQQGIRLNPPMSLSSTSNKRKGYFQGMKNKTPTHVRFTNDETKEAGGENSNANISSQEHGGEMTSEKVNEDEDSRLPSPRVIITRVDIMNPQQDGNRQQKRSTNSWNNQLAKNRDNNTNFNFNQKEGQSLLNNVNEDKAAVGPVSTQGREVTDDSGSYESMELYRGQPRTNDIIVYKVLEFSRSSFTPELSAYEVSLM</sequence>
<evidence type="ECO:0000313" key="1">
    <source>
        <dbReference type="EMBL" id="CAG8455435.1"/>
    </source>
</evidence>
<protein>
    <submittedName>
        <fullName evidence="1">15227_t:CDS:1</fullName>
    </submittedName>
</protein>
<dbReference type="Proteomes" id="UP000789525">
    <property type="component" value="Unassembled WGS sequence"/>
</dbReference>
<dbReference type="EMBL" id="CAJVPT010001044">
    <property type="protein sequence ID" value="CAG8455435.1"/>
    <property type="molecule type" value="Genomic_DNA"/>
</dbReference>
<keyword evidence="2" id="KW-1185">Reference proteome</keyword>
<organism evidence="1 2">
    <name type="scientific">Acaulospora colombiana</name>
    <dbReference type="NCBI Taxonomy" id="27376"/>
    <lineage>
        <taxon>Eukaryota</taxon>
        <taxon>Fungi</taxon>
        <taxon>Fungi incertae sedis</taxon>
        <taxon>Mucoromycota</taxon>
        <taxon>Glomeromycotina</taxon>
        <taxon>Glomeromycetes</taxon>
        <taxon>Diversisporales</taxon>
        <taxon>Acaulosporaceae</taxon>
        <taxon>Acaulospora</taxon>
    </lineage>
</organism>
<name>A0ACA9K6V5_9GLOM</name>
<gene>
    <name evidence="1" type="ORF">ACOLOM_LOCUS941</name>
</gene>